<feature type="domain" description="Peptidase M16 middle/third" evidence="11">
    <location>
        <begin position="419"/>
        <end position="701"/>
    </location>
</feature>
<evidence type="ECO:0000259" key="11">
    <source>
        <dbReference type="Pfam" id="PF16187"/>
    </source>
</evidence>
<dbReference type="FunFam" id="3.30.830.10:FF:000012">
    <property type="entry name" value="Protease 3"/>
    <property type="match status" value="1"/>
</dbReference>
<dbReference type="Gene3D" id="3.30.830.10">
    <property type="entry name" value="Metalloenzyme, LuxS/M16 peptidase-like"/>
    <property type="match status" value="4"/>
</dbReference>
<evidence type="ECO:0000313" key="14">
    <source>
        <dbReference type="RefSeq" id="XP_003743560.1"/>
    </source>
</evidence>
<reference evidence="14" key="1">
    <citation type="submission" date="2025-08" db="UniProtKB">
        <authorList>
            <consortium name="RefSeq"/>
        </authorList>
    </citation>
    <scope>IDENTIFICATION</scope>
</reference>
<keyword evidence="7" id="KW-0482">Metalloprotease</keyword>
<dbReference type="InterPro" id="IPR032632">
    <property type="entry name" value="Peptidase_M16_M"/>
</dbReference>
<dbReference type="InterPro" id="IPR007863">
    <property type="entry name" value="Peptidase_M16_C"/>
</dbReference>
<keyword evidence="8" id="KW-0812">Transmembrane</keyword>
<dbReference type="InterPro" id="IPR011765">
    <property type="entry name" value="Pept_M16_N"/>
</dbReference>
<dbReference type="KEGG" id="goe:100902022"/>
<dbReference type="GO" id="GO:0005739">
    <property type="term" value="C:mitochondrion"/>
    <property type="evidence" value="ECO:0007669"/>
    <property type="project" value="TreeGrafter"/>
</dbReference>
<protein>
    <submittedName>
        <fullName evidence="14">Insulin-degrading enzyme-like</fullName>
    </submittedName>
</protein>
<dbReference type="Pfam" id="PF16187">
    <property type="entry name" value="Peptidase_M16_M"/>
    <property type="match status" value="1"/>
</dbReference>
<evidence type="ECO:0000256" key="6">
    <source>
        <dbReference type="ARBA" id="ARBA00022833"/>
    </source>
</evidence>
<dbReference type="InterPro" id="IPR011249">
    <property type="entry name" value="Metalloenz_LuxS/M16"/>
</dbReference>
<dbReference type="GO" id="GO:0051603">
    <property type="term" value="P:proteolysis involved in protein catabolic process"/>
    <property type="evidence" value="ECO:0007669"/>
    <property type="project" value="TreeGrafter"/>
</dbReference>
<accession>A0AAJ6QTN4</accession>
<keyword evidence="13" id="KW-1185">Reference proteome</keyword>
<keyword evidence="3" id="KW-0645">Protease</keyword>
<feature type="transmembrane region" description="Helical" evidence="8">
    <location>
        <begin position="7"/>
        <end position="32"/>
    </location>
</feature>
<organism evidence="13 14">
    <name type="scientific">Galendromus occidentalis</name>
    <name type="common">western predatory mite</name>
    <dbReference type="NCBI Taxonomy" id="34638"/>
    <lineage>
        <taxon>Eukaryota</taxon>
        <taxon>Metazoa</taxon>
        <taxon>Ecdysozoa</taxon>
        <taxon>Arthropoda</taxon>
        <taxon>Chelicerata</taxon>
        <taxon>Arachnida</taxon>
        <taxon>Acari</taxon>
        <taxon>Parasitiformes</taxon>
        <taxon>Mesostigmata</taxon>
        <taxon>Gamasina</taxon>
        <taxon>Phytoseioidea</taxon>
        <taxon>Phytoseiidae</taxon>
        <taxon>Typhlodrominae</taxon>
        <taxon>Galendromus</taxon>
    </lineage>
</organism>
<dbReference type="InterPro" id="IPR054734">
    <property type="entry name" value="PqqF-like_C_4"/>
</dbReference>
<comment type="cofactor">
    <cofactor evidence="1">
        <name>Zn(2+)</name>
        <dbReference type="ChEBI" id="CHEBI:29105"/>
    </cofactor>
</comment>
<evidence type="ECO:0000259" key="12">
    <source>
        <dbReference type="Pfam" id="PF22456"/>
    </source>
</evidence>
<sequence>MSRVPSAWILLFLMALFGSLPLLVFIVFRFVLPVVEPGPSWPPPVRSTDITMKPDTDHSVYRGLDLVNGMKVLLGSEPDLEKSRMSLCIMAGYMSDPRELQGLAHFTEHMMFMGSRKYPAENHLFAYLNGHGGSANAYTHGDMTCYYYEVDPEFLEESLAIISDMMRDPLLTEETAQREIFAVDTEHRKNLKSDNWRQNQIEKATGDQDHPFTQFSTGSKAGLEAGAKMLNTTVIEEVRKFYRKYYTARMMNIFVQGRESLQDLQTMILKYFSPIRRGSVDSPVWLKHPYEHSRKLMLHIVPAVETKLLEIVFAVPDMLEFYRSLPELYVSSGIIGYKGSGSLYAYLHQKSYIASLSAKVRGNFRHFGIFSIEVRLSDLGFENLDEVIESIFAYINFHKEVGPDEDVFRDLQTGRRIQFKYRPKWNGQDFPRYTAEKLRSFSWRDMLSAYYVIHKYRPDHIRNLLALLSPDNCRIVVSSSTYANRTDLRREPIYNASYALSRISFQQLTKWKTVPHGDRFLIPKKNDFIPDRLQVYRAEPRFGRVPVLLESEAASRLWFLQSDDFNTPKSAARVLYRTDIIDLQTSDILKIIVIAKMFTETMDEEWTAARLAGVQMDIMPAIRGYFFSISGYNQKQGQILQSALRKFREFNINQRMLDDAREQLRRALKGQLSKKFFQILPDIRNRLLILGYSFTPEENLEFLEKFTVRDIQGFLDRSRARSSAVVYVFGNVELETALQMYREAKRMLENTTMKFEDSQLIEEFSLSEGHFYRYVDAIKEQPLNSVEVFYELGESVDRKRDLVVSELLAVIISDITASVLRTREQLGYSANSSFKKAMNTFGLTVTVESAHNITYVEQRIRNFIHNVAPWYLKKLSKEMFDDHRDSLVHSKLQKATGPVSFGSRFWVECYRACNFHRAEDEAEIARTLTKQDLIDFMQHNILDGRYARTLVVAIEATEEFKEHHKKITVQRSDGYTATFDSISEFQSSLRRTRPAYGDECTKYALAIN</sequence>
<dbReference type="Pfam" id="PF05193">
    <property type="entry name" value="Peptidase_M16_C"/>
    <property type="match status" value="1"/>
</dbReference>
<evidence type="ECO:0000256" key="7">
    <source>
        <dbReference type="ARBA" id="ARBA00023049"/>
    </source>
</evidence>
<dbReference type="AlphaFoldDB" id="A0AAJ6QTN4"/>
<feature type="domain" description="Peptidase M16 C-terminal" evidence="10">
    <location>
        <begin position="236"/>
        <end position="411"/>
    </location>
</feature>
<dbReference type="Pfam" id="PF00675">
    <property type="entry name" value="Peptidase_M16"/>
    <property type="match status" value="1"/>
</dbReference>
<dbReference type="SUPFAM" id="SSF63411">
    <property type="entry name" value="LuxS/MPP-like metallohydrolase"/>
    <property type="match status" value="4"/>
</dbReference>
<dbReference type="Proteomes" id="UP000694867">
    <property type="component" value="Unplaced"/>
</dbReference>
<keyword evidence="4" id="KW-0479">Metal-binding</keyword>
<dbReference type="Pfam" id="PF22456">
    <property type="entry name" value="PqqF-like_C_4"/>
    <property type="match status" value="1"/>
</dbReference>
<evidence type="ECO:0000259" key="9">
    <source>
        <dbReference type="Pfam" id="PF00675"/>
    </source>
</evidence>
<dbReference type="GO" id="GO:0005829">
    <property type="term" value="C:cytosol"/>
    <property type="evidence" value="ECO:0007669"/>
    <property type="project" value="TreeGrafter"/>
</dbReference>
<dbReference type="RefSeq" id="XP_003743560.1">
    <property type="nucleotide sequence ID" value="XM_003743512.1"/>
</dbReference>
<evidence type="ECO:0000259" key="10">
    <source>
        <dbReference type="Pfam" id="PF05193"/>
    </source>
</evidence>
<keyword evidence="6" id="KW-0862">Zinc</keyword>
<comment type="similarity">
    <text evidence="2">Belongs to the peptidase M16 family.</text>
</comment>
<keyword evidence="8" id="KW-0472">Membrane</keyword>
<dbReference type="GeneID" id="100902022"/>
<dbReference type="GO" id="GO:0043171">
    <property type="term" value="P:peptide catabolic process"/>
    <property type="evidence" value="ECO:0007669"/>
    <property type="project" value="TreeGrafter"/>
</dbReference>
<evidence type="ECO:0000256" key="3">
    <source>
        <dbReference type="ARBA" id="ARBA00022670"/>
    </source>
</evidence>
<dbReference type="PANTHER" id="PTHR43690:SF18">
    <property type="entry name" value="INSULIN-DEGRADING ENZYME-RELATED"/>
    <property type="match status" value="1"/>
</dbReference>
<dbReference type="InterPro" id="IPR050626">
    <property type="entry name" value="Peptidase_M16"/>
</dbReference>
<keyword evidence="8" id="KW-1133">Transmembrane helix</keyword>
<dbReference type="GO" id="GO:0046872">
    <property type="term" value="F:metal ion binding"/>
    <property type="evidence" value="ECO:0007669"/>
    <property type="project" value="UniProtKB-KW"/>
</dbReference>
<evidence type="ECO:0000313" key="13">
    <source>
        <dbReference type="Proteomes" id="UP000694867"/>
    </source>
</evidence>
<evidence type="ECO:0000256" key="1">
    <source>
        <dbReference type="ARBA" id="ARBA00001947"/>
    </source>
</evidence>
<name>A0AAJ6QTN4_9ACAR</name>
<keyword evidence="5" id="KW-0378">Hydrolase</keyword>
<gene>
    <name evidence="14" type="primary">LOC100902022</name>
</gene>
<evidence type="ECO:0000256" key="8">
    <source>
        <dbReference type="SAM" id="Phobius"/>
    </source>
</evidence>
<dbReference type="PANTHER" id="PTHR43690">
    <property type="entry name" value="NARDILYSIN"/>
    <property type="match status" value="1"/>
</dbReference>
<evidence type="ECO:0000256" key="4">
    <source>
        <dbReference type="ARBA" id="ARBA00022723"/>
    </source>
</evidence>
<dbReference type="GO" id="GO:0004222">
    <property type="term" value="F:metalloendopeptidase activity"/>
    <property type="evidence" value="ECO:0007669"/>
    <property type="project" value="TreeGrafter"/>
</dbReference>
<feature type="domain" description="Coenzyme PQQ synthesis protein F-like C-terminal lobe" evidence="12">
    <location>
        <begin position="807"/>
        <end position="906"/>
    </location>
</feature>
<feature type="domain" description="Peptidase M16 N-terminal" evidence="9">
    <location>
        <begin position="72"/>
        <end position="205"/>
    </location>
</feature>
<proteinExistence type="inferred from homology"/>
<evidence type="ECO:0000256" key="5">
    <source>
        <dbReference type="ARBA" id="ARBA00022801"/>
    </source>
</evidence>
<evidence type="ECO:0000256" key="2">
    <source>
        <dbReference type="ARBA" id="ARBA00007261"/>
    </source>
</evidence>